<name>A0ACC6M612_9BACI</name>
<comment type="caution">
    <text evidence="1">The sequence shown here is derived from an EMBL/GenBank/DDBJ whole genome shotgun (WGS) entry which is preliminary data.</text>
</comment>
<protein>
    <submittedName>
        <fullName evidence="1">Bacterial Ig-like domain-containing protein</fullName>
    </submittedName>
</protein>
<gene>
    <name evidence="1" type="ORF">SH601_10450</name>
</gene>
<organism evidence="1 2">
    <name type="scientific">Gracilibacillus pellucidus</name>
    <dbReference type="NCBI Taxonomy" id="3095368"/>
    <lineage>
        <taxon>Bacteria</taxon>
        <taxon>Bacillati</taxon>
        <taxon>Bacillota</taxon>
        <taxon>Bacilli</taxon>
        <taxon>Bacillales</taxon>
        <taxon>Bacillaceae</taxon>
        <taxon>Gracilibacillus</taxon>
    </lineage>
</organism>
<evidence type="ECO:0000313" key="2">
    <source>
        <dbReference type="Proteomes" id="UP001277972"/>
    </source>
</evidence>
<dbReference type="Proteomes" id="UP001277972">
    <property type="component" value="Unassembled WGS sequence"/>
</dbReference>
<accession>A0ACC6M612</accession>
<sequence length="1527" mass="167708">MKKHRSKFAIFVIAILILSQVQVVHLGAEITSGENDREFVVFGSNTSDDSNPDPVFHSDLAVTIEANGGKISSSVDGISFLYEKMPDVANFEIAATATVEHFDANNQVSFGLMLRDDIGENRNSAGHESNYVAVGGLDQEMKGFYKKDSLIKLDMFSDNKVPGMNEEYQLSIKKTGDTYILTSNGETETFTADEIFSDDIHVGVYAARGAKVRFDDITLIESQNVSDVIVDEESLEKREYLVGESLDLTGLEVTAVYDEDTTEVLSPEDYVVTGFDSSEAGTNTLTIHYNGLTKTIDVEILPYTITDLAVKYYPAKEHYYVGDAFYSEGLVVEATYNDGFAKEDLSDELYTLSVDDKVIEEGAILEEPGTHQVVVASTEQPEVSTTFTIEVSEEKVQELEVRQLPSKEVYFIGDELDLSGMAIYALYSDGHAVRLSLSDIEVAGFDTETVGSKELLLSYKQAEATVPITVKEKELEQIEIQQYPSTTFAVGDSFTRDGLTVAKVYDNGESKLLEEQDFEVDVSAFNSDEPGVYPIEIIPTMEEVSPITYSVTVREGQEVEWKSTHFGQSTSAQNNKVEILDDGVVKLIADNGGKITGDHDGLSFYYTELDANEDNFVLSADINVLNYAKDPHDGQESFGIMARDAIGEEGNSAVFASNIAAVGGFSGGTREPNGTQLLVRTGVLASDGEGSQGLQRSMINDTKPTLETTETDYRLTLAKTNSGFVGQLNDGEEHILFEPEILNVQNDKMYVGFYAARVATIEVSNIDLSVSAAATDAPKVEPPEEPVKPNVEITSLTKTGDADYSFKFQSNVDGRATVRQEHDILVEDMDVTGNELVELDTTLEGEDITNFTVVFVPDDTQNLTDYGSIVDNFTVTVKTFADEGGNIYVSPEGENDADGSKEQPLDLDTAIDYVQKGQTIIVQEGHYVRSERLEIAKYNDGTEEDRKVLMADPDAENRPVIDFDKLGRGVVHSGDYWHVKGIDFARSAPNYKGYHVGGSHNIIENVAVYENGDTGLQISRADRAETIDEWPSNNLILNSMTFDNRDPSENNADGFAAKLTVGEGNVFRGSISHNNIDDGWDLYTKVGTGAIGAVTIENSIAFNNGYVRGSDPGQGSKNGFKLGGEGVHVPHVIRNSIAFGNGAVGFDSNSNPGIIAENNYAFDNEGRNIGFTTYSNIEEDFTIDGFISFHTEDVSAEERADEFPSRLVSERNFMFDGTETANDSGDAVPQDVLDVLATISEFEKDEDGQIIWGDIWDTFNEFMEQYEQVVVDDDKETDDEQEDPSQPGNEPDDGLIDPDEEEMPVITDGELELEGDTLVVELSIKDGSTPVYLTKEQVKQLKEQNAFIHIQNGEVELIVPSAILTEEEVFITLDKLADVSDAVSSVYDFTIEQAGKEINDFGNEVVTMSFNVDSQAEVAIYYLNEEEEKWELIGGSYQDGKITADVHHFSTFTVFEQESEQVDTSKEAKDTDKPEAINIEESSDDTEGDGGFSLPDTATNIFNWALAGVVLLVIGTVIVIFARKRKA</sequence>
<dbReference type="EMBL" id="JAWZSR010000005">
    <property type="protein sequence ID" value="MDX8046401.1"/>
    <property type="molecule type" value="Genomic_DNA"/>
</dbReference>
<evidence type="ECO:0000313" key="1">
    <source>
        <dbReference type="EMBL" id="MDX8046401.1"/>
    </source>
</evidence>
<reference evidence="1" key="1">
    <citation type="submission" date="2023-11" db="EMBL/GenBank/DDBJ databases">
        <title>Gracilibacillus pellucida a moderately halophilic bacterium isolated from saline soil in Xinjiang province.</title>
        <authorList>
            <person name="Zhang Z."/>
            <person name="Tan F."/>
            <person name="Wang Y."/>
            <person name="Xia M."/>
        </authorList>
    </citation>
    <scope>NUCLEOTIDE SEQUENCE</scope>
    <source>
        <strain evidence="1">S3-1-1</strain>
    </source>
</reference>
<keyword evidence="2" id="KW-1185">Reference proteome</keyword>
<proteinExistence type="predicted"/>